<sequence length="451" mass="49052">MDEARGGEPRSGERRATVSRRTLLRTAGATGAGAVLAGSLSGCASRETSAGATRVTMWSWLTGMDRYVEAFNASQREVVVDLNVLAGGLSGGYAQQTNAIRAHNAPDIMHVEYQGLPQVLTTGGLREITEDVSDLAADYSAAAWRSVRPDGRTWAVPFDVAPMVLYYRKDLFDAHGLAVPSDWERFRTTAEEVRRIDPAARLTTFPLNDGSFFAGMAWQARDPWWRIRDNSWEVDIGGAGTLRTARYWQELIDADLVRSQGTGTQDWIAAMHEGRLWSLLGAAWSAGTLHKSIPRDSGRWAVTTLPTWDGVPSTGMQGGSAFAVSADSDVPEAALTFLRWLGTDPEVPRIAASFTTLLPAYVPNRAVARESYRGGYFLGEPIYDVLDEATRRVSDWTWGPTALGLFSTLENRFSPVATGGSTLPEAIERVQRDAVRSMRGSGLSVIEGGST</sequence>
<dbReference type="InterPro" id="IPR006059">
    <property type="entry name" value="SBP"/>
</dbReference>
<dbReference type="Pfam" id="PF13416">
    <property type="entry name" value="SBP_bac_8"/>
    <property type="match status" value="1"/>
</dbReference>
<keyword evidence="8" id="KW-1185">Reference proteome</keyword>
<dbReference type="EMBL" id="FOMZ01000013">
    <property type="protein sequence ID" value="SFE41998.1"/>
    <property type="molecule type" value="Genomic_DNA"/>
</dbReference>
<dbReference type="InterPro" id="IPR006311">
    <property type="entry name" value="TAT_signal"/>
</dbReference>
<dbReference type="PROSITE" id="PS51318">
    <property type="entry name" value="TAT"/>
    <property type="match status" value="1"/>
</dbReference>
<accession>A0A1I2AEL2</accession>
<evidence type="ECO:0000256" key="5">
    <source>
        <dbReference type="ARBA" id="ARBA00023288"/>
    </source>
</evidence>
<evidence type="ECO:0000256" key="3">
    <source>
        <dbReference type="ARBA" id="ARBA00023136"/>
    </source>
</evidence>
<reference evidence="8" key="1">
    <citation type="submission" date="2016-10" db="EMBL/GenBank/DDBJ databases">
        <authorList>
            <person name="Varghese N."/>
            <person name="Submissions S."/>
        </authorList>
    </citation>
    <scope>NUCLEOTIDE SEQUENCE [LARGE SCALE GENOMIC DNA]</scope>
    <source>
        <strain evidence="8">DSM 45004</strain>
    </source>
</reference>
<keyword evidence="7" id="KW-0813">Transport</keyword>
<feature type="region of interest" description="Disordered" evidence="6">
    <location>
        <begin position="1"/>
        <end position="20"/>
    </location>
</feature>
<keyword evidence="7" id="KW-0762">Sugar transport</keyword>
<evidence type="ECO:0000313" key="8">
    <source>
        <dbReference type="Proteomes" id="UP000198716"/>
    </source>
</evidence>
<dbReference type="InterPro" id="IPR050490">
    <property type="entry name" value="Bact_solute-bd_prot1"/>
</dbReference>
<protein>
    <submittedName>
        <fullName evidence="7">Multiple sugar transport system substrate-binding protein</fullName>
    </submittedName>
</protein>
<keyword evidence="4" id="KW-0564">Palmitate</keyword>
<gene>
    <name evidence="7" type="ORF">SAMN04487819_11355</name>
</gene>
<feature type="compositionally biased region" description="Basic and acidic residues" evidence="6">
    <location>
        <begin position="1"/>
        <end position="16"/>
    </location>
</feature>
<keyword evidence="2" id="KW-0732">Signal</keyword>
<organism evidence="7 8">
    <name type="scientific">Actinopolyspora alba</name>
    <dbReference type="NCBI Taxonomy" id="673379"/>
    <lineage>
        <taxon>Bacteria</taxon>
        <taxon>Bacillati</taxon>
        <taxon>Actinomycetota</taxon>
        <taxon>Actinomycetes</taxon>
        <taxon>Actinopolysporales</taxon>
        <taxon>Actinopolysporaceae</taxon>
        <taxon>Actinopolyspora</taxon>
        <taxon>Actinopolyspora alba group</taxon>
    </lineage>
</organism>
<name>A0A1I2AEL2_9ACTN</name>
<keyword evidence="1" id="KW-1003">Cell membrane</keyword>
<evidence type="ECO:0000256" key="6">
    <source>
        <dbReference type="SAM" id="MobiDB-lite"/>
    </source>
</evidence>
<evidence type="ECO:0000313" key="7">
    <source>
        <dbReference type="EMBL" id="SFE41998.1"/>
    </source>
</evidence>
<keyword evidence="5" id="KW-0449">Lipoprotein</keyword>
<evidence type="ECO:0000256" key="2">
    <source>
        <dbReference type="ARBA" id="ARBA00022729"/>
    </source>
</evidence>
<dbReference type="Gene3D" id="3.40.190.10">
    <property type="entry name" value="Periplasmic binding protein-like II"/>
    <property type="match status" value="1"/>
</dbReference>
<dbReference type="PANTHER" id="PTHR43649">
    <property type="entry name" value="ARABINOSE-BINDING PROTEIN-RELATED"/>
    <property type="match status" value="1"/>
</dbReference>
<proteinExistence type="predicted"/>
<dbReference type="Proteomes" id="UP000198716">
    <property type="component" value="Unassembled WGS sequence"/>
</dbReference>
<keyword evidence="3" id="KW-0472">Membrane</keyword>
<evidence type="ECO:0000256" key="1">
    <source>
        <dbReference type="ARBA" id="ARBA00022475"/>
    </source>
</evidence>
<evidence type="ECO:0000256" key="4">
    <source>
        <dbReference type="ARBA" id="ARBA00023139"/>
    </source>
</evidence>
<dbReference type="AlphaFoldDB" id="A0A1I2AEL2"/>
<dbReference type="PANTHER" id="PTHR43649:SF33">
    <property type="entry name" value="POLYGALACTURONAN_RHAMNOGALACTURONAN-BINDING PROTEIN YTCQ"/>
    <property type="match status" value="1"/>
</dbReference>
<dbReference type="RefSeq" id="WP_092928623.1">
    <property type="nucleotide sequence ID" value="NZ_FOMZ01000013.1"/>
</dbReference>
<dbReference type="SUPFAM" id="SSF53850">
    <property type="entry name" value="Periplasmic binding protein-like II"/>
    <property type="match status" value="1"/>
</dbReference>